<accession>A0AAV2EQE8</accession>
<dbReference type="EMBL" id="OZ034818">
    <property type="protein sequence ID" value="CAL1388201.1"/>
    <property type="molecule type" value="Genomic_DNA"/>
</dbReference>
<sequence>MVMSLFRSVFFRSELALQGPGVATWRISIIVWRVVVLQVWCVHHFWVKTFIAVPFVVTMSLASVEGDVTSGGRGGFSLCNGGLVSVWDLGLLA</sequence>
<dbReference type="Proteomes" id="UP001497516">
    <property type="component" value="Chromosome 5"/>
</dbReference>
<dbReference type="AlphaFoldDB" id="A0AAV2EQE8"/>
<reference evidence="1 2" key="1">
    <citation type="submission" date="2024-04" db="EMBL/GenBank/DDBJ databases">
        <authorList>
            <person name="Fracassetti M."/>
        </authorList>
    </citation>
    <scope>NUCLEOTIDE SEQUENCE [LARGE SCALE GENOMIC DNA]</scope>
</reference>
<name>A0AAV2EQE8_9ROSI</name>
<evidence type="ECO:0000313" key="1">
    <source>
        <dbReference type="EMBL" id="CAL1388201.1"/>
    </source>
</evidence>
<protein>
    <submittedName>
        <fullName evidence="1">Uncharacterized protein</fullName>
    </submittedName>
</protein>
<gene>
    <name evidence="1" type="ORF">LTRI10_LOCUS29143</name>
</gene>
<evidence type="ECO:0000313" key="2">
    <source>
        <dbReference type="Proteomes" id="UP001497516"/>
    </source>
</evidence>
<organism evidence="1 2">
    <name type="scientific">Linum trigynum</name>
    <dbReference type="NCBI Taxonomy" id="586398"/>
    <lineage>
        <taxon>Eukaryota</taxon>
        <taxon>Viridiplantae</taxon>
        <taxon>Streptophyta</taxon>
        <taxon>Embryophyta</taxon>
        <taxon>Tracheophyta</taxon>
        <taxon>Spermatophyta</taxon>
        <taxon>Magnoliopsida</taxon>
        <taxon>eudicotyledons</taxon>
        <taxon>Gunneridae</taxon>
        <taxon>Pentapetalae</taxon>
        <taxon>rosids</taxon>
        <taxon>fabids</taxon>
        <taxon>Malpighiales</taxon>
        <taxon>Linaceae</taxon>
        <taxon>Linum</taxon>
    </lineage>
</organism>
<keyword evidence="2" id="KW-1185">Reference proteome</keyword>
<proteinExistence type="predicted"/>